<feature type="chain" id="PRO_5014384771" evidence="1">
    <location>
        <begin position="23"/>
        <end position="347"/>
    </location>
</feature>
<dbReference type="KEGG" id="nba:CUN60_07095"/>
<dbReference type="EMBL" id="CP024847">
    <property type="protein sequence ID" value="AUR52074.1"/>
    <property type="molecule type" value="Genomic_DNA"/>
</dbReference>
<dbReference type="Gene3D" id="2.120.10.80">
    <property type="entry name" value="Kelch-type beta propeller"/>
    <property type="match status" value="1"/>
</dbReference>
<gene>
    <name evidence="2" type="ORF">CUN60_07095</name>
</gene>
<evidence type="ECO:0000256" key="1">
    <source>
        <dbReference type="SAM" id="SignalP"/>
    </source>
</evidence>
<accession>A0A2I7N6J6</accession>
<sequence length="347" mass="37920">MKKIAISSLLLSSILISSCSSGSSGSNPNTPAQQFATTITSQSIQIANSLQTLQLATFPNKQNIAYLLAHPNNDAYTHDLYYFNGNSWQQNTLTFKSQKFDALTMTYANSGLYLGGSDDSVNNGKAQLYFYNGITTQLIESNPYLQHCNNYCYINALTTANNNSTIYTSGVDDNGIEIYMYDGSWTILPSAPRATESAFIVPSDGYMYLLGVKALTVDSYGNLYLGAAFGAYKGPYEGYLAKFSNGAWQQESLPQQFSWSVNGLTFVNNLLYTAGSNNAYFGAPSADYSISSLYNTQWNQLYSYTVTESSQYGSPSGIYSDSYGNIYSLMEQNGLGNVMTLSIPASN</sequence>
<keyword evidence="1" id="KW-0732">Signal</keyword>
<reference evidence="3" key="1">
    <citation type="submission" date="2017-11" db="EMBL/GenBank/DDBJ databases">
        <authorList>
            <person name="Chan K.G."/>
            <person name="Lee L.S."/>
        </authorList>
    </citation>
    <scope>NUCLEOTIDE SEQUENCE [LARGE SCALE GENOMIC DNA]</scope>
    <source>
        <strain evidence="3">DSM 100970</strain>
    </source>
</reference>
<evidence type="ECO:0000313" key="2">
    <source>
        <dbReference type="EMBL" id="AUR52074.1"/>
    </source>
</evidence>
<keyword evidence="3" id="KW-1185">Reference proteome</keyword>
<organism evidence="2 3">
    <name type="scientific">Aquella oligotrophica</name>
    <dbReference type="NCBI Taxonomy" id="2067065"/>
    <lineage>
        <taxon>Bacteria</taxon>
        <taxon>Pseudomonadati</taxon>
        <taxon>Pseudomonadota</taxon>
        <taxon>Betaproteobacteria</taxon>
        <taxon>Neisseriales</taxon>
        <taxon>Neisseriaceae</taxon>
        <taxon>Aquella</taxon>
    </lineage>
</organism>
<proteinExistence type="predicted"/>
<name>A0A2I7N6J6_9NEIS</name>
<dbReference type="SUPFAM" id="SSF63829">
    <property type="entry name" value="Calcium-dependent phosphotriesterase"/>
    <property type="match status" value="1"/>
</dbReference>
<dbReference type="InterPro" id="IPR015915">
    <property type="entry name" value="Kelch-typ_b-propeller"/>
</dbReference>
<dbReference type="RefSeq" id="WP_102951370.1">
    <property type="nucleotide sequence ID" value="NZ_CP024847.1"/>
</dbReference>
<dbReference type="AlphaFoldDB" id="A0A2I7N6J6"/>
<evidence type="ECO:0000313" key="3">
    <source>
        <dbReference type="Proteomes" id="UP000236655"/>
    </source>
</evidence>
<dbReference type="PROSITE" id="PS51257">
    <property type="entry name" value="PROKAR_LIPOPROTEIN"/>
    <property type="match status" value="1"/>
</dbReference>
<dbReference type="Proteomes" id="UP000236655">
    <property type="component" value="Chromosome"/>
</dbReference>
<feature type="signal peptide" evidence="1">
    <location>
        <begin position="1"/>
        <end position="22"/>
    </location>
</feature>
<protein>
    <submittedName>
        <fullName evidence="2">Uncharacterized protein</fullName>
    </submittedName>
</protein>